<evidence type="ECO:0000313" key="1">
    <source>
        <dbReference type="EMBL" id="GIY31088.1"/>
    </source>
</evidence>
<protein>
    <submittedName>
        <fullName evidence="1">Uncharacterized protein</fullName>
    </submittedName>
</protein>
<dbReference type="EMBL" id="BPLR01009323">
    <property type="protein sequence ID" value="GIY31088.1"/>
    <property type="molecule type" value="Genomic_DNA"/>
</dbReference>
<comment type="caution">
    <text evidence="1">The sequence shown here is derived from an EMBL/GenBank/DDBJ whole genome shotgun (WGS) entry which is preliminary data.</text>
</comment>
<name>A0AAV4S9A4_CAEEX</name>
<dbReference type="Proteomes" id="UP001054945">
    <property type="component" value="Unassembled WGS sequence"/>
</dbReference>
<gene>
    <name evidence="1" type="ORF">CEXT_31031</name>
</gene>
<keyword evidence="2" id="KW-1185">Reference proteome</keyword>
<reference evidence="1 2" key="1">
    <citation type="submission" date="2021-06" db="EMBL/GenBank/DDBJ databases">
        <title>Caerostris extrusa draft genome.</title>
        <authorList>
            <person name="Kono N."/>
            <person name="Arakawa K."/>
        </authorList>
    </citation>
    <scope>NUCLEOTIDE SEQUENCE [LARGE SCALE GENOMIC DNA]</scope>
</reference>
<organism evidence="1 2">
    <name type="scientific">Caerostris extrusa</name>
    <name type="common">Bark spider</name>
    <name type="synonym">Caerostris bankana</name>
    <dbReference type="NCBI Taxonomy" id="172846"/>
    <lineage>
        <taxon>Eukaryota</taxon>
        <taxon>Metazoa</taxon>
        <taxon>Ecdysozoa</taxon>
        <taxon>Arthropoda</taxon>
        <taxon>Chelicerata</taxon>
        <taxon>Arachnida</taxon>
        <taxon>Araneae</taxon>
        <taxon>Araneomorphae</taxon>
        <taxon>Entelegynae</taxon>
        <taxon>Araneoidea</taxon>
        <taxon>Araneidae</taxon>
        <taxon>Caerostris</taxon>
    </lineage>
</organism>
<proteinExistence type="predicted"/>
<sequence>MRLWTHKYGERRRRGTQPPVWVTGRECNEVRPWGKIWPFITGSSAGNERGCGRECGCKGAIKPDAKATKACEMHLH</sequence>
<accession>A0AAV4S9A4</accession>
<evidence type="ECO:0000313" key="2">
    <source>
        <dbReference type="Proteomes" id="UP001054945"/>
    </source>
</evidence>
<dbReference type="AlphaFoldDB" id="A0AAV4S9A4"/>